<evidence type="ECO:0000256" key="1">
    <source>
        <dbReference type="SAM" id="Phobius"/>
    </source>
</evidence>
<feature type="transmembrane region" description="Helical" evidence="1">
    <location>
        <begin position="92"/>
        <end position="114"/>
    </location>
</feature>
<sequence>MIKAIILSLIIGVVYGQFFLEPSHAVNFSYLSDIALVVLMFSVGISVGANKQVFSKIKEHHIKILIIPIGIILGSIAGGFLCSILMDMPLNVSVAITSGLGWYSLSGVLITDLAGADLGTIAFLANLFREILSFMLIPIVAKYCNHYTAIAPAAATSEDTTLPVLIKYTSEEVVIMAVINGVICYMMVPVLTNLFYRIL</sequence>
<dbReference type="PANTHER" id="PTHR35804">
    <property type="entry name" value="LYSINE EXPORTER LYSO"/>
    <property type="match status" value="1"/>
</dbReference>
<accession>A0A926EHQ6</accession>
<evidence type="ECO:0000313" key="3">
    <source>
        <dbReference type="Proteomes" id="UP000655830"/>
    </source>
</evidence>
<dbReference type="AlphaFoldDB" id="A0A926EHQ6"/>
<dbReference type="Pfam" id="PF03956">
    <property type="entry name" value="Lys_export"/>
    <property type="match status" value="1"/>
</dbReference>
<dbReference type="EMBL" id="JACRSY010000003">
    <property type="protein sequence ID" value="MBC8578432.1"/>
    <property type="molecule type" value="Genomic_DNA"/>
</dbReference>
<proteinExistence type="predicted"/>
<name>A0A926EHQ6_9FIRM</name>
<keyword evidence="1" id="KW-1133">Transmembrane helix</keyword>
<feature type="transmembrane region" description="Helical" evidence="1">
    <location>
        <begin position="173"/>
        <end position="196"/>
    </location>
</feature>
<gene>
    <name evidence="2" type="ORF">H8718_02650</name>
</gene>
<feature type="transmembrane region" description="Helical" evidence="1">
    <location>
        <begin position="62"/>
        <end position="86"/>
    </location>
</feature>
<protein>
    <submittedName>
        <fullName evidence="2">Lysine exporter LysO family protein</fullName>
    </submittedName>
</protein>
<organism evidence="2 3">
    <name type="scientific">Zhenhengia yiwuensis</name>
    <dbReference type="NCBI Taxonomy" id="2763666"/>
    <lineage>
        <taxon>Bacteria</taxon>
        <taxon>Bacillati</taxon>
        <taxon>Bacillota</taxon>
        <taxon>Clostridia</taxon>
        <taxon>Lachnospirales</taxon>
        <taxon>Lachnospiraceae</taxon>
        <taxon>Zhenhengia</taxon>
    </lineage>
</organism>
<feature type="transmembrane region" description="Helical" evidence="1">
    <location>
        <begin position="26"/>
        <end position="50"/>
    </location>
</feature>
<keyword evidence="3" id="KW-1185">Reference proteome</keyword>
<comment type="caution">
    <text evidence="2">The sequence shown here is derived from an EMBL/GenBank/DDBJ whole genome shotgun (WGS) entry which is preliminary data.</text>
</comment>
<dbReference type="GO" id="GO:0015661">
    <property type="term" value="F:L-lysine efflux transmembrane transporter activity"/>
    <property type="evidence" value="ECO:0007669"/>
    <property type="project" value="InterPro"/>
</dbReference>
<dbReference type="RefSeq" id="WP_249331404.1">
    <property type="nucleotide sequence ID" value="NZ_JACRSY010000003.1"/>
</dbReference>
<keyword evidence="1" id="KW-0472">Membrane</keyword>
<reference evidence="2" key="1">
    <citation type="submission" date="2020-08" db="EMBL/GenBank/DDBJ databases">
        <title>Genome public.</title>
        <authorList>
            <person name="Liu C."/>
            <person name="Sun Q."/>
        </authorList>
    </citation>
    <scope>NUCLEOTIDE SEQUENCE</scope>
    <source>
        <strain evidence="2">NSJ-12</strain>
    </source>
</reference>
<dbReference type="Proteomes" id="UP000655830">
    <property type="component" value="Unassembled WGS sequence"/>
</dbReference>
<evidence type="ECO:0000313" key="2">
    <source>
        <dbReference type="EMBL" id="MBC8578432.1"/>
    </source>
</evidence>
<dbReference type="GO" id="GO:0005886">
    <property type="term" value="C:plasma membrane"/>
    <property type="evidence" value="ECO:0007669"/>
    <property type="project" value="TreeGrafter"/>
</dbReference>
<dbReference type="PANTHER" id="PTHR35804:SF1">
    <property type="entry name" value="LYSINE EXPORTER LYSO"/>
    <property type="match status" value="1"/>
</dbReference>
<keyword evidence="1" id="KW-0812">Transmembrane</keyword>
<dbReference type="InterPro" id="IPR005642">
    <property type="entry name" value="LysO"/>
</dbReference>